<dbReference type="Proteomes" id="UP000054007">
    <property type="component" value="Unassembled WGS sequence"/>
</dbReference>
<sequence length="74" mass="8225">MAIIGRLVHYSFDAVLLSTIFAGIRRSSGFAPDTSLIEDSTFRGVAEKFLGAGETIFDIVQMRAMSTSYFKRKE</sequence>
<organism evidence="1 2">
    <name type="scientific">Cylindrobasidium torrendii FP15055 ss-10</name>
    <dbReference type="NCBI Taxonomy" id="1314674"/>
    <lineage>
        <taxon>Eukaryota</taxon>
        <taxon>Fungi</taxon>
        <taxon>Dikarya</taxon>
        <taxon>Basidiomycota</taxon>
        <taxon>Agaricomycotina</taxon>
        <taxon>Agaricomycetes</taxon>
        <taxon>Agaricomycetidae</taxon>
        <taxon>Agaricales</taxon>
        <taxon>Marasmiineae</taxon>
        <taxon>Physalacriaceae</taxon>
        <taxon>Cylindrobasidium</taxon>
    </lineage>
</organism>
<accession>A0A0D7B1Y2</accession>
<evidence type="ECO:0000313" key="2">
    <source>
        <dbReference type="Proteomes" id="UP000054007"/>
    </source>
</evidence>
<dbReference type="STRING" id="1314674.A0A0D7B1Y2"/>
<evidence type="ECO:0000313" key="1">
    <source>
        <dbReference type="EMBL" id="KIY63531.1"/>
    </source>
</evidence>
<keyword evidence="2" id="KW-1185">Reference proteome</keyword>
<reference evidence="1 2" key="1">
    <citation type="journal article" date="2015" name="Fungal Genet. Biol.">
        <title>Evolution of novel wood decay mechanisms in Agaricales revealed by the genome sequences of Fistulina hepatica and Cylindrobasidium torrendii.</title>
        <authorList>
            <person name="Floudas D."/>
            <person name="Held B.W."/>
            <person name="Riley R."/>
            <person name="Nagy L.G."/>
            <person name="Koehler G."/>
            <person name="Ransdell A.S."/>
            <person name="Younus H."/>
            <person name="Chow J."/>
            <person name="Chiniquy J."/>
            <person name="Lipzen A."/>
            <person name="Tritt A."/>
            <person name="Sun H."/>
            <person name="Haridas S."/>
            <person name="LaButti K."/>
            <person name="Ohm R.A."/>
            <person name="Kues U."/>
            <person name="Blanchette R.A."/>
            <person name="Grigoriev I.V."/>
            <person name="Minto R.E."/>
            <person name="Hibbett D.S."/>
        </authorList>
    </citation>
    <scope>NUCLEOTIDE SEQUENCE [LARGE SCALE GENOMIC DNA]</scope>
    <source>
        <strain evidence="1 2">FP15055 ss-10</strain>
    </source>
</reference>
<dbReference type="PANTHER" id="PTHR28075:SF3">
    <property type="entry name" value="DUF1748-DOMAIN-CONTAINING PROTEIN"/>
    <property type="match status" value="1"/>
</dbReference>
<name>A0A0D7B1Y2_9AGAR</name>
<gene>
    <name evidence="1" type="ORF">CYLTODRAFT_359824</name>
</gene>
<dbReference type="AlphaFoldDB" id="A0A0D7B1Y2"/>
<dbReference type="EMBL" id="KN880689">
    <property type="protein sequence ID" value="KIY63531.1"/>
    <property type="molecule type" value="Genomic_DNA"/>
</dbReference>
<dbReference type="PANTHER" id="PTHR28075">
    <property type="entry name" value="CHROMOSOME 16, WHOLE GENOME SHOTGUN SEQUENCE"/>
    <property type="match status" value="1"/>
</dbReference>
<proteinExistence type="predicted"/>
<dbReference type="InterPro" id="IPR013726">
    <property type="entry name" value="Mitofissin"/>
</dbReference>
<dbReference type="OrthoDB" id="16824at2759"/>
<dbReference type="GO" id="GO:0005737">
    <property type="term" value="C:cytoplasm"/>
    <property type="evidence" value="ECO:0007669"/>
    <property type="project" value="TreeGrafter"/>
</dbReference>
<dbReference type="Pfam" id="PF08520">
    <property type="entry name" value="Mitofissin"/>
    <property type="match status" value="1"/>
</dbReference>
<protein>
    <submittedName>
        <fullName evidence="1">DUF1748-domain-containing protein</fullName>
    </submittedName>
</protein>